<organism evidence="1 2">
    <name type="scientific">Limimaricola hongkongensis DSM 17492</name>
    <dbReference type="NCBI Taxonomy" id="1122180"/>
    <lineage>
        <taxon>Bacteria</taxon>
        <taxon>Pseudomonadati</taxon>
        <taxon>Pseudomonadota</taxon>
        <taxon>Alphaproteobacteria</taxon>
        <taxon>Rhodobacterales</taxon>
        <taxon>Paracoccaceae</taxon>
        <taxon>Limimaricola</taxon>
    </lineage>
</organism>
<accession>A0A017H858</accession>
<keyword evidence="1" id="KW-0614">Plasmid</keyword>
<dbReference type="EMBL" id="APGJ01000009">
    <property type="protein sequence ID" value="EYD70490.1"/>
    <property type="molecule type" value="Genomic_DNA"/>
</dbReference>
<dbReference type="CDD" id="cd00565">
    <property type="entry name" value="Ubl_ThiS"/>
    <property type="match status" value="1"/>
</dbReference>
<dbReference type="PANTHER" id="PTHR34472:SF1">
    <property type="entry name" value="SULFUR CARRIER PROTEIN THIS"/>
    <property type="match status" value="1"/>
</dbReference>
<dbReference type="Pfam" id="PF02597">
    <property type="entry name" value="ThiS"/>
    <property type="match status" value="1"/>
</dbReference>
<dbReference type="InterPro" id="IPR016155">
    <property type="entry name" value="Mopterin_synth/thiamin_S_b"/>
</dbReference>
<dbReference type="PANTHER" id="PTHR34472">
    <property type="entry name" value="SULFUR CARRIER PROTEIN THIS"/>
    <property type="match status" value="1"/>
</dbReference>
<dbReference type="InterPro" id="IPR003749">
    <property type="entry name" value="ThiS/MoaD-like"/>
</dbReference>
<name>A0A017H858_9RHOB</name>
<evidence type="ECO:0000313" key="2">
    <source>
        <dbReference type="Proteomes" id="UP000025047"/>
    </source>
</evidence>
<dbReference type="Proteomes" id="UP000025047">
    <property type="component" value="Plasmid pLokhon01"/>
</dbReference>
<dbReference type="InterPro" id="IPR012675">
    <property type="entry name" value="Beta-grasp_dom_sf"/>
</dbReference>
<dbReference type="NCBIfam" id="TIGR01683">
    <property type="entry name" value="thiS"/>
    <property type="match status" value="1"/>
</dbReference>
<dbReference type="AlphaFoldDB" id="A0A017H858"/>
<dbReference type="InterPro" id="IPR010035">
    <property type="entry name" value="Thi_S"/>
</dbReference>
<dbReference type="PATRIC" id="fig|1122180.6.peg.73"/>
<keyword evidence="2" id="KW-1185">Reference proteome</keyword>
<dbReference type="Gene3D" id="3.10.20.30">
    <property type="match status" value="1"/>
</dbReference>
<proteinExistence type="predicted"/>
<comment type="caution">
    <text evidence="1">The sequence shown here is derived from an EMBL/GenBank/DDBJ whole genome shotgun (WGS) entry which is preliminary data.</text>
</comment>
<reference evidence="1 2" key="1">
    <citation type="submission" date="2013-03" db="EMBL/GenBank/DDBJ databases">
        <authorList>
            <person name="Fiebig A."/>
            <person name="Goeker M."/>
            <person name="Klenk H.-P.P."/>
        </authorList>
    </citation>
    <scope>NUCLEOTIDE SEQUENCE [LARGE SCALE GENOMIC DNA]</scope>
    <source>
        <strain evidence="1 2">DSM 17492</strain>
        <plasmid evidence="1 2">pLokhon01</plasmid>
    </source>
</reference>
<dbReference type="RefSeq" id="WP_017929838.1">
    <property type="nucleotide sequence ID" value="NZ_CM002675.1"/>
</dbReference>
<dbReference type="HOGENOM" id="CLU_174611_2_0_5"/>
<dbReference type="OrthoDB" id="197113at2"/>
<gene>
    <name evidence="1" type="ORF">Lokhon_00072</name>
</gene>
<protein>
    <submittedName>
        <fullName evidence="1">Sulfur carrier protein ThiS</fullName>
    </submittedName>
</protein>
<dbReference type="SUPFAM" id="SSF54285">
    <property type="entry name" value="MoaD/ThiS"/>
    <property type="match status" value="1"/>
</dbReference>
<evidence type="ECO:0000313" key="1">
    <source>
        <dbReference type="EMBL" id="EYD70490.1"/>
    </source>
</evidence>
<sequence length="65" mass="6749">MKITVNGEPREIAADTLQQALDALGHGDARVATAVNEAFVPAAARAETRLAPGDRVEILAPRQGG</sequence>
<geneLocation type="plasmid" evidence="1 2">
    <name>pLokhon01</name>
</geneLocation>